<name>A0A2T5I783_9PROT</name>
<dbReference type="EMBL" id="QAOK01000024">
    <property type="protein sequence ID" value="PTQ79684.1"/>
    <property type="molecule type" value="Genomic_DNA"/>
</dbReference>
<accession>A0A2T5I783</accession>
<evidence type="ECO:0000313" key="2">
    <source>
        <dbReference type="Proteomes" id="UP000244152"/>
    </source>
</evidence>
<proteinExistence type="predicted"/>
<evidence type="ECO:0000313" key="1">
    <source>
        <dbReference type="EMBL" id="PTQ79684.1"/>
    </source>
</evidence>
<dbReference type="AlphaFoldDB" id="A0A2T5I783"/>
<gene>
    <name evidence="1" type="ORF">C8R21_12448</name>
</gene>
<organism evidence="1 2">
    <name type="scientific">Nitrosospira multiformis</name>
    <dbReference type="NCBI Taxonomy" id="1231"/>
    <lineage>
        <taxon>Bacteria</taxon>
        <taxon>Pseudomonadati</taxon>
        <taxon>Pseudomonadota</taxon>
        <taxon>Betaproteobacteria</taxon>
        <taxon>Nitrosomonadales</taxon>
        <taxon>Nitrosomonadaceae</taxon>
        <taxon>Nitrosospira</taxon>
    </lineage>
</organism>
<protein>
    <submittedName>
        <fullName evidence="1">Uncharacterized protein</fullName>
    </submittedName>
</protein>
<comment type="caution">
    <text evidence="1">The sequence shown here is derived from an EMBL/GenBank/DDBJ whole genome shotgun (WGS) entry which is preliminary data.</text>
</comment>
<reference evidence="1 2" key="1">
    <citation type="submission" date="2018-04" db="EMBL/GenBank/DDBJ databases">
        <title>Active sludge and wastewater microbial communities from Klosterneuburg, Austria.</title>
        <authorList>
            <person name="Wagner M."/>
        </authorList>
    </citation>
    <scope>NUCLEOTIDE SEQUENCE [LARGE SCALE GENOMIC DNA]</scope>
    <source>
        <strain evidence="1 2">Nl12</strain>
    </source>
</reference>
<sequence length="37" mass="4106">MDKKHDYGSILNAIIEVAKERGMQSPSSDYALACYVT</sequence>
<dbReference type="Proteomes" id="UP000244152">
    <property type="component" value="Unassembled WGS sequence"/>
</dbReference>